<dbReference type="AlphaFoldDB" id="K9UB96"/>
<dbReference type="HOGENOM" id="CLU_3326219_0_0_3"/>
<sequence length="38" mass="4343">MFEHEIDLAYAVMDTITARPQLAGQTVERFKFCNSLVP</sequence>
<reference evidence="1 2" key="1">
    <citation type="submission" date="2012-05" db="EMBL/GenBank/DDBJ databases">
        <title>Finished chromosome of genome of Chamaesiphon sp. PCC 6605.</title>
        <authorList>
            <consortium name="US DOE Joint Genome Institute"/>
            <person name="Gugger M."/>
            <person name="Coursin T."/>
            <person name="Rippka R."/>
            <person name="Tandeau De Marsac N."/>
            <person name="Huntemann M."/>
            <person name="Wei C.-L."/>
            <person name="Han J."/>
            <person name="Detter J.C."/>
            <person name="Han C."/>
            <person name="Tapia R."/>
            <person name="Chen A."/>
            <person name="Kyrpides N."/>
            <person name="Mavromatis K."/>
            <person name="Markowitz V."/>
            <person name="Szeto E."/>
            <person name="Ivanova N."/>
            <person name="Pagani I."/>
            <person name="Pati A."/>
            <person name="Goodwin L."/>
            <person name="Nordberg H.P."/>
            <person name="Cantor M.N."/>
            <person name="Hua S.X."/>
            <person name="Woyke T."/>
            <person name="Kerfeld C.A."/>
        </authorList>
    </citation>
    <scope>NUCLEOTIDE SEQUENCE [LARGE SCALE GENOMIC DNA]</scope>
    <source>
        <strain evidence="2">ATCC 27169 / PCC 6605</strain>
    </source>
</reference>
<protein>
    <submittedName>
        <fullName evidence="1">Uncharacterized protein</fullName>
    </submittedName>
</protein>
<keyword evidence="2" id="KW-1185">Reference proteome</keyword>
<gene>
    <name evidence="1" type="ORF">Cha6605_0616</name>
</gene>
<dbReference type="Proteomes" id="UP000010366">
    <property type="component" value="Chromosome"/>
</dbReference>
<evidence type="ECO:0000313" key="1">
    <source>
        <dbReference type="EMBL" id="AFY91893.1"/>
    </source>
</evidence>
<dbReference type="EMBL" id="CP003600">
    <property type="protein sequence ID" value="AFY91893.1"/>
    <property type="molecule type" value="Genomic_DNA"/>
</dbReference>
<organism evidence="1 2">
    <name type="scientific">Chamaesiphon minutus (strain ATCC 27169 / PCC 6605)</name>
    <dbReference type="NCBI Taxonomy" id="1173020"/>
    <lineage>
        <taxon>Bacteria</taxon>
        <taxon>Bacillati</taxon>
        <taxon>Cyanobacteriota</taxon>
        <taxon>Cyanophyceae</taxon>
        <taxon>Gomontiellales</taxon>
        <taxon>Chamaesiphonaceae</taxon>
        <taxon>Chamaesiphon</taxon>
    </lineage>
</organism>
<evidence type="ECO:0000313" key="2">
    <source>
        <dbReference type="Proteomes" id="UP000010366"/>
    </source>
</evidence>
<name>K9UB96_CHAP6</name>
<proteinExistence type="predicted"/>
<dbReference type="KEGG" id="cmp:Cha6605_0616"/>
<accession>K9UB96</accession>